<dbReference type="GO" id="GO:0004497">
    <property type="term" value="F:monooxygenase activity"/>
    <property type="evidence" value="ECO:0007669"/>
    <property type="project" value="UniProtKB-KW"/>
</dbReference>
<keyword evidence="5 12" id="KW-0732">Signal</keyword>
<accession>A0A5N5DT45</accession>
<evidence type="ECO:0000256" key="10">
    <source>
        <dbReference type="ARBA" id="ARBA00023180"/>
    </source>
</evidence>
<name>A0A5N5DT45_9PEZI</name>
<keyword evidence="4" id="KW-0479">Metal-binding</keyword>
<evidence type="ECO:0000256" key="7">
    <source>
        <dbReference type="ARBA" id="ARBA00023008"/>
    </source>
</evidence>
<feature type="chain" id="PRO_5025013048" evidence="12">
    <location>
        <begin position="18"/>
        <end position="169"/>
    </location>
</feature>
<dbReference type="GO" id="GO:0046872">
    <property type="term" value="F:metal ion binding"/>
    <property type="evidence" value="ECO:0007669"/>
    <property type="project" value="UniProtKB-KW"/>
</dbReference>
<evidence type="ECO:0000256" key="3">
    <source>
        <dbReference type="ARBA" id="ARBA00022525"/>
    </source>
</evidence>
<comment type="caution">
    <text evidence="13">The sequence shown here is derived from an EMBL/GenBank/DDBJ whole genome shotgun (WGS) entry which is preliminary data.</text>
</comment>
<keyword evidence="9" id="KW-1015">Disulfide bond</keyword>
<dbReference type="InterPro" id="IPR054497">
    <property type="entry name" value="LPMO_AA14"/>
</dbReference>
<keyword evidence="7" id="KW-0186">Copper</keyword>
<comment type="cofactor">
    <cofactor evidence="1">
        <name>Cu(2+)</name>
        <dbReference type="ChEBI" id="CHEBI:29036"/>
    </cofactor>
</comment>
<comment type="subcellular location">
    <subcellularLocation>
        <location evidence="2">Secreted</location>
    </subcellularLocation>
</comment>
<evidence type="ECO:0000256" key="4">
    <source>
        <dbReference type="ARBA" id="ARBA00022723"/>
    </source>
</evidence>
<keyword evidence="10" id="KW-0325">Glycoprotein</keyword>
<evidence type="ECO:0000313" key="13">
    <source>
        <dbReference type="EMBL" id="KAB2580551.1"/>
    </source>
</evidence>
<gene>
    <name evidence="13" type="ORF">DBV05_g799</name>
</gene>
<evidence type="ECO:0000256" key="6">
    <source>
        <dbReference type="ARBA" id="ARBA00023002"/>
    </source>
</evidence>
<comment type="similarity">
    <text evidence="11">Belongs to the polysaccharide monooxygenase AA14 family.</text>
</comment>
<protein>
    <submittedName>
        <fullName evidence="13">Uncharacterized protein</fullName>
    </submittedName>
</protein>
<proteinExistence type="inferred from homology"/>
<evidence type="ECO:0000256" key="8">
    <source>
        <dbReference type="ARBA" id="ARBA00023033"/>
    </source>
</evidence>
<dbReference type="Pfam" id="PF22810">
    <property type="entry name" value="LPMO_AA14"/>
    <property type="match status" value="1"/>
</dbReference>
<evidence type="ECO:0000256" key="9">
    <source>
        <dbReference type="ARBA" id="ARBA00023157"/>
    </source>
</evidence>
<evidence type="ECO:0000256" key="12">
    <source>
        <dbReference type="SAM" id="SignalP"/>
    </source>
</evidence>
<dbReference type="Proteomes" id="UP000325902">
    <property type="component" value="Unassembled WGS sequence"/>
</dbReference>
<evidence type="ECO:0000256" key="5">
    <source>
        <dbReference type="ARBA" id="ARBA00022729"/>
    </source>
</evidence>
<organism evidence="13 14">
    <name type="scientific">Lasiodiplodia theobromae</name>
    <dbReference type="NCBI Taxonomy" id="45133"/>
    <lineage>
        <taxon>Eukaryota</taxon>
        <taxon>Fungi</taxon>
        <taxon>Dikarya</taxon>
        <taxon>Ascomycota</taxon>
        <taxon>Pezizomycotina</taxon>
        <taxon>Dothideomycetes</taxon>
        <taxon>Dothideomycetes incertae sedis</taxon>
        <taxon>Botryosphaeriales</taxon>
        <taxon>Botryosphaeriaceae</taxon>
        <taxon>Lasiodiplodia</taxon>
    </lineage>
</organism>
<keyword evidence="6" id="KW-0560">Oxidoreductase</keyword>
<keyword evidence="3" id="KW-0964">Secreted</keyword>
<keyword evidence="14" id="KW-1185">Reference proteome</keyword>
<evidence type="ECO:0000313" key="14">
    <source>
        <dbReference type="Proteomes" id="UP000325902"/>
    </source>
</evidence>
<dbReference type="AlphaFoldDB" id="A0A5N5DT45"/>
<sequence length="169" mass="18301">MLSSTLSLLTLTTLARAHLAAWAPGMYCRNGSNPDSDDQNNNLPVGPLYDLPQSSWWFQADRGCDKLPPPAGEFLSIPAGGAFTVEIANNRAFTTLSYDGAMVSEWPDGAEHPEDWAGEWDGKECLPDGGFMHAQNRSMAAGTAWAIAYESDMAKVGMEDLVVFSVLEQ</sequence>
<evidence type="ECO:0000256" key="1">
    <source>
        <dbReference type="ARBA" id="ARBA00001973"/>
    </source>
</evidence>
<evidence type="ECO:0000256" key="11">
    <source>
        <dbReference type="ARBA" id="ARBA00046340"/>
    </source>
</evidence>
<feature type="signal peptide" evidence="12">
    <location>
        <begin position="1"/>
        <end position="17"/>
    </location>
</feature>
<dbReference type="OrthoDB" id="2019572at2759"/>
<evidence type="ECO:0000256" key="2">
    <source>
        <dbReference type="ARBA" id="ARBA00004613"/>
    </source>
</evidence>
<reference evidence="13 14" key="1">
    <citation type="journal article" date="2019" name="Sci. Rep.">
        <title>A multi-omics analysis of the grapevine pathogen Lasiodiplodia theobromae reveals that temperature affects the expression of virulence- and pathogenicity-related genes.</title>
        <authorList>
            <person name="Felix C."/>
            <person name="Meneses R."/>
            <person name="Goncalves M.F.M."/>
            <person name="Tilleman L."/>
            <person name="Duarte A.S."/>
            <person name="Jorrin-Novo J.V."/>
            <person name="Van de Peer Y."/>
            <person name="Deforce D."/>
            <person name="Van Nieuwerburgh F."/>
            <person name="Esteves A.C."/>
            <person name="Alves A."/>
        </authorList>
    </citation>
    <scope>NUCLEOTIDE SEQUENCE [LARGE SCALE GENOMIC DNA]</scope>
    <source>
        <strain evidence="13 14">LA-SOL3</strain>
    </source>
</reference>
<keyword evidence="8" id="KW-0503">Monooxygenase</keyword>
<dbReference type="GO" id="GO:0005576">
    <property type="term" value="C:extracellular region"/>
    <property type="evidence" value="ECO:0007669"/>
    <property type="project" value="UniProtKB-SubCell"/>
</dbReference>
<dbReference type="EMBL" id="VCHE01000003">
    <property type="protein sequence ID" value="KAB2580551.1"/>
    <property type="molecule type" value="Genomic_DNA"/>
</dbReference>